<dbReference type="SUPFAM" id="SSF46785">
    <property type="entry name" value="Winged helix' DNA-binding domain"/>
    <property type="match status" value="1"/>
</dbReference>
<organism evidence="5 6">
    <name type="scientific">Ideonella alba</name>
    <dbReference type="NCBI Taxonomy" id="2824118"/>
    <lineage>
        <taxon>Bacteria</taxon>
        <taxon>Pseudomonadati</taxon>
        <taxon>Pseudomonadota</taxon>
        <taxon>Betaproteobacteria</taxon>
        <taxon>Burkholderiales</taxon>
        <taxon>Sphaerotilaceae</taxon>
        <taxon>Ideonella</taxon>
    </lineage>
</organism>
<dbReference type="AlphaFoldDB" id="A0A940YFP4"/>
<comment type="caution">
    <text evidence="5">The sequence shown here is derived from an EMBL/GenBank/DDBJ whole genome shotgun (WGS) entry which is preliminary data.</text>
</comment>
<dbReference type="PROSITE" id="PS50949">
    <property type="entry name" value="HTH_GNTR"/>
    <property type="match status" value="1"/>
</dbReference>
<keyword evidence="3" id="KW-0804">Transcription</keyword>
<dbReference type="Proteomes" id="UP000676246">
    <property type="component" value="Unassembled WGS sequence"/>
</dbReference>
<keyword evidence="2" id="KW-0238">DNA-binding</keyword>
<dbReference type="Pfam" id="PF07729">
    <property type="entry name" value="FCD"/>
    <property type="match status" value="1"/>
</dbReference>
<dbReference type="Gene3D" id="1.10.10.10">
    <property type="entry name" value="Winged helix-like DNA-binding domain superfamily/Winged helix DNA-binding domain"/>
    <property type="match status" value="1"/>
</dbReference>
<accession>A0A940YFP4</accession>
<dbReference type="PANTHER" id="PTHR43537:SF53">
    <property type="entry name" value="HTH-TYPE TRANSCRIPTIONAL REPRESSOR NANR"/>
    <property type="match status" value="1"/>
</dbReference>
<dbReference type="SUPFAM" id="SSF48008">
    <property type="entry name" value="GntR ligand-binding domain-like"/>
    <property type="match status" value="1"/>
</dbReference>
<dbReference type="InterPro" id="IPR008920">
    <property type="entry name" value="TF_FadR/GntR_C"/>
</dbReference>
<dbReference type="InterPro" id="IPR036388">
    <property type="entry name" value="WH-like_DNA-bd_sf"/>
</dbReference>
<name>A0A940YFP4_9BURK</name>
<reference evidence="5 6" key="1">
    <citation type="submission" date="2021-04" db="EMBL/GenBank/DDBJ databases">
        <title>The genome sequence of Ideonella sp. 3Y2.</title>
        <authorList>
            <person name="Liu Y."/>
        </authorList>
    </citation>
    <scope>NUCLEOTIDE SEQUENCE [LARGE SCALE GENOMIC DNA]</scope>
    <source>
        <strain evidence="5 6">3Y2</strain>
    </source>
</reference>
<sequence length="234" mass="25611">MKRARSADTATDRVYQGIYQAIVEHRLAPGLRLREEELAESFGVSRTVVRQALQRLAADQVIELQHNRGAQVPQPDLAQAASVFAARQVVECEIARQLAGRLTPAQLAALRALVIAEAEALQRGDHATAVRLSGQFHRELAALGGNPVFLRWIDELLPITSLLIMLYQRHGHPGCVAHRHEDLVEALASGPPARAAAEMRRHLQELARSLAQTPAAAALRDVFASYREPAATAR</sequence>
<evidence type="ECO:0000313" key="5">
    <source>
        <dbReference type="EMBL" id="MBQ0931647.1"/>
    </source>
</evidence>
<evidence type="ECO:0000256" key="1">
    <source>
        <dbReference type="ARBA" id="ARBA00023015"/>
    </source>
</evidence>
<dbReference type="InterPro" id="IPR000524">
    <property type="entry name" value="Tscrpt_reg_HTH_GntR"/>
</dbReference>
<proteinExistence type="predicted"/>
<keyword evidence="6" id="KW-1185">Reference proteome</keyword>
<dbReference type="Pfam" id="PF00392">
    <property type="entry name" value="GntR"/>
    <property type="match status" value="1"/>
</dbReference>
<gene>
    <name evidence="5" type="ORF">KAK03_14265</name>
</gene>
<dbReference type="EMBL" id="JAGQDD010000010">
    <property type="protein sequence ID" value="MBQ0931647.1"/>
    <property type="molecule type" value="Genomic_DNA"/>
</dbReference>
<dbReference type="Gene3D" id="1.20.120.530">
    <property type="entry name" value="GntR ligand-binding domain-like"/>
    <property type="match status" value="1"/>
</dbReference>
<evidence type="ECO:0000256" key="3">
    <source>
        <dbReference type="ARBA" id="ARBA00023163"/>
    </source>
</evidence>
<evidence type="ECO:0000259" key="4">
    <source>
        <dbReference type="PROSITE" id="PS50949"/>
    </source>
</evidence>
<evidence type="ECO:0000313" key="6">
    <source>
        <dbReference type="Proteomes" id="UP000676246"/>
    </source>
</evidence>
<dbReference type="InterPro" id="IPR036390">
    <property type="entry name" value="WH_DNA-bd_sf"/>
</dbReference>
<evidence type="ECO:0000256" key="2">
    <source>
        <dbReference type="ARBA" id="ARBA00023125"/>
    </source>
</evidence>
<dbReference type="InterPro" id="IPR011711">
    <property type="entry name" value="GntR_C"/>
</dbReference>
<dbReference type="GO" id="GO:0003700">
    <property type="term" value="F:DNA-binding transcription factor activity"/>
    <property type="evidence" value="ECO:0007669"/>
    <property type="project" value="InterPro"/>
</dbReference>
<feature type="domain" description="HTH gntR-type" evidence="4">
    <location>
        <begin position="8"/>
        <end position="75"/>
    </location>
</feature>
<dbReference type="SMART" id="SM00345">
    <property type="entry name" value="HTH_GNTR"/>
    <property type="match status" value="1"/>
</dbReference>
<keyword evidence="1" id="KW-0805">Transcription regulation</keyword>
<dbReference type="GO" id="GO:0003677">
    <property type="term" value="F:DNA binding"/>
    <property type="evidence" value="ECO:0007669"/>
    <property type="project" value="UniProtKB-KW"/>
</dbReference>
<dbReference type="PRINTS" id="PR00035">
    <property type="entry name" value="HTHGNTR"/>
</dbReference>
<dbReference type="CDD" id="cd07377">
    <property type="entry name" value="WHTH_GntR"/>
    <property type="match status" value="1"/>
</dbReference>
<protein>
    <submittedName>
        <fullName evidence="5">GntR family transcriptional regulator</fullName>
    </submittedName>
</protein>
<dbReference type="PANTHER" id="PTHR43537">
    <property type="entry name" value="TRANSCRIPTIONAL REGULATOR, GNTR FAMILY"/>
    <property type="match status" value="1"/>
</dbReference>
<dbReference type="SMART" id="SM00895">
    <property type="entry name" value="FCD"/>
    <property type="match status" value="1"/>
</dbReference>